<organism evidence="1 2">
    <name type="scientific">Collimonas fungivorans (strain Ter331)</name>
    <dbReference type="NCBI Taxonomy" id="1005048"/>
    <lineage>
        <taxon>Bacteria</taxon>
        <taxon>Pseudomonadati</taxon>
        <taxon>Pseudomonadota</taxon>
        <taxon>Betaproteobacteria</taxon>
        <taxon>Burkholderiales</taxon>
        <taxon>Oxalobacteraceae</taxon>
        <taxon>Collimonas</taxon>
    </lineage>
</organism>
<dbReference type="AlphaFoldDB" id="G0AJB1"/>
<dbReference type="Proteomes" id="UP000008392">
    <property type="component" value="Chromosome"/>
</dbReference>
<gene>
    <name evidence="1" type="ordered locus">CFU_1213</name>
</gene>
<proteinExistence type="predicted"/>
<dbReference type="STRING" id="1005048.CFU_1213"/>
<sequence>MFSIRCLIKGLSKARSNMIFCFSEAIDFVMVLPYV</sequence>
<dbReference type="EMBL" id="CP002745">
    <property type="protein sequence ID" value="AEK61045.1"/>
    <property type="molecule type" value="Genomic_DNA"/>
</dbReference>
<reference evidence="1 2" key="5">
    <citation type="journal article" date="2011" name="ISME J.">
        <title>Dual transcriptional profiling of a bacterial/fungal confrontation: Collimonas fungivorans versus Aspergillus niger.</title>
        <authorList>
            <person name="Mela F."/>
            <person name="Fritsche K."/>
            <person name="de Boer W."/>
            <person name="van Veen J.A."/>
            <person name="de Graaff L.H."/>
            <person name="van den Berg M."/>
            <person name="Leveau J.H."/>
        </authorList>
    </citation>
    <scope>NUCLEOTIDE SEQUENCE [LARGE SCALE GENOMIC DNA]</scope>
    <source>
        <strain evidence="1 2">Ter331</strain>
    </source>
</reference>
<name>G0AJB1_COLFT</name>
<dbReference type="HOGENOM" id="CLU_3364373_0_0_4"/>
<reference evidence="1 2" key="2">
    <citation type="journal article" date="2006" name="J. Microbiol. Methods">
        <title>Genomic flank-sequencing of plasposon insertion sites for rapid identification of functional genes.</title>
        <authorList>
            <person name="Leveau J.H."/>
            <person name="Gerards S."/>
            <person name="Fritsche K."/>
            <person name="Zondag G."/>
            <person name="van Veen J.A."/>
        </authorList>
    </citation>
    <scope>NUCLEOTIDE SEQUENCE [LARGE SCALE GENOMIC DNA]</scope>
    <source>
        <strain evidence="1 2">Ter331</strain>
    </source>
</reference>
<accession>G0AJB1</accession>
<reference evidence="2" key="6">
    <citation type="submission" date="2011-05" db="EMBL/GenBank/DDBJ databases">
        <title>Complete sequence of Collimonas fungivorans Ter331.</title>
        <authorList>
            <person name="Leveau J.H."/>
        </authorList>
    </citation>
    <scope>NUCLEOTIDE SEQUENCE [LARGE SCALE GENOMIC DNA]</scope>
    <source>
        <strain evidence="2">Ter331</strain>
    </source>
</reference>
<keyword evidence="2" id="KW-1185">Reference proteome</keyword>
<reference evidence="1 2" key="3">
    <citation type="journal article" date="2008" name="FEMS Microbiol. Ecol.">
        <title>Identification and characterization of genes underlying chitinolysis in Collimonas fungivorans Ter331.</title>
        <authorList>
            <person name="Fritsche K."/>
            <person name="de Boer W."/>
            <person name="Gerards S."/>
            <person name="van den Berg M."/>
            <person name="van Veen J.A."/>
            <person name="Leveau J.H."/>
        </authorList>
    </citation>
    <scope>NUCLEOTIDE SEQUENCE [LARGE SCALE GENOMIC DNA]</scope>
    <source>
        <strain evidence="1 2">Ter331</strain>
    </source>
</reference>
<reference evidence="1 2" key="1">
    <citation type="journal article" date="2004" name="Environ. Microbiol.">
        <title>Phylogeny-function analysis of (meta)genomic libraries: screening for expression of ribosomal RNA genes by large-insert library fluorescent in situ hybridization (LIL-FISH).</title>
        <authorList>
            <person name="Leveau J.H."/>
            <person name="Gerards S."/>
            <person name="de Boer W."/>
            <person name="van Veen J.A."/>
        </authorList>
    </citation>
    <scope>NUCLEOTIDE SEQUENCE [LARGE SCALE GENOMIC DNA]</scope>
    <source>
        <strain evidence="1 2">Ter331</strain>
    </source>
</reference>
<reference evidence="1 2" key="4">
    <citation type="journal article" date="2010" name="Environ. Microbiol.">
        <title>The bacterial genus Collimonas: mycophagy, weathering and other adaptive solutions to life in oligotrophic soil environments.</title>
        <authorList>
            <person name="Leveau J.H."/>
            <person name="Uroz S."/>
            <person name="de Boer W."/>
        </authorList>
    </citation>
    <scope>NUCLEOTIDE SEQUENCE [LARGE SCALE GENOMIC DNA]</scope>
    <source>
        <strain evidence="1 2">Ter331</strain>
    </source>
</reference>
<protein>
    <submittedName>
        <fullName evidence="1">Uncharacterized protein</fullName>
    </submittedName>
</protein>
<evidence type="ECO:0000313" key="1">
    <source>
        <dbReference type="EMBL" id="AEK61045.1"/>
    </source>
</evidence>
<dbReference type="KEGG" id="cfu:CFU_1213"/>
<evidence type="ECO:0000313" key="2">
    <source>
        <dbReference type="Proteomes" id="UP000008392"/>
    </source>
</evidence>